<dbReference type="PANTHER" id="PTHR37523">
    <property type="entry name" value="METALLOPHOSPHOESTERASE"/>
    <property type="match status" value="1"/>
</dbReference>
<sequence>MTDIVFITDIHGKFDIVYEIFNRESPDYVLIGGDVTDLGQTLDGVIPFMEDIPAPTFVIPGNCDNRDILPVLEASDAILIHRKSIDLGNITISGIGGSNATPFSTPFEHTDEELTAIVKEVAAKTGKNRWNILVTHAPPFGALDEVAQDVHVGAHPIAGIVKEFDIICCGHIHEQKGICELKRRICVNPGPAYDGNYALITIEEEEDEPKIVLKNTRDPIEVTEE</sequence>
<protein>
    <submittedName>
        <fullName evidence="2">3',5'-cyclic adenosine monophosphate phosphodiesterase CpdA</fullName>
        <ecNumber evidence="2">3.1.4.53</ecNumber>
    </submittedName>
</protein>
<name>A0A644UG52_9ZZZZ</name>
<organism evidence="2">
    <name type="scientific">bioreactor metagenome</name>
    <dbReference type="NCBI Taxonomy" id="1076179"/>
    <lineage>
        <taxon>unclassified sequences</taxon>
        <taxon>metagenomes</taxon>
        <taxon>ecological metagenomes</taxon>
    </lineage>
</organism>
<dbReference type="EC" id="3.1.4.53" evidence="2"/>
<gene>
    <name evidence="2" type="primary">cpdA_22</name>
    <name evidence="2" type="ORF">SDC9_23784</name>
</gene>
<proteinExistence type="predicted"/>
<dbReference type="InterPro" id="IPR004843">
    <property type="entry name" value="Calcineurin-like_PHP"/>
</dbReference>
<dbReference type="PANTHER" id="PTHR37523:SF1">
    <property type="entry name" value="CALCINEURIN-LIKE PHOSPHOESTERASE DOMAIN-CONTAINING PROTEIN"/>
    <property type="match status" value="1"/>
</dbReference>
<dbReference type="SUPFAM" id="SSF56300">
    <property type="entry name" value="Metallo-dependent phosphatases"/>
    <property type="match status" value="1"/>
</dbReference>
<dbReference type="EMBL" id="VSSQ01000111">
    <property type="protein sequence ID" value="MPL77924.1"/>
    <property type="molecule type" value="Genomic_DNA"/>
</dbReference>
<dbReference type="GO" id="GO:0004115">
    <property type="term" value="F:3',5'-cyclic-AMP phosphodiesterase activity"/>
    <property type="evidence" value="ECO:0007669"/>
    <property type="project" value="UniProtKB-EC"/>
</dbReference>
<reference evidence="2" key="1">
    <citation type="submission" date="2019-08" db="EMBL/GenBank/DDBJ databases">
        <authorList>
            <person name="Kucharzyk K."/>
            <person name="Murdoch R.W."/>
            <person name="Higgins S."/>
            <person name="Loffler F."/>
        </authorList>
    </citation>
    <scope>NUCLEOTIDE SEQUENCE</scope>
</reference>
<comment type="caution">
    <text evidence="2">The sequence shown here is derived from an EMBL/GenBank/DDBJ whole genome shotgun (WGS) entry which is preliminary data.</text>
</comment>
<dbReference type="Gene3D" id="3.60.21.10">
    <property type="match status" value="1"/>
</dbReference>
<evidence type="ECO:0000259" key="1">
    <source>
        <dbReference type="Pfam" id="PF00149"/>
    </source>
</evidence>
<dbReference type="AlphaFoldDB" id="A0A644UG52"/>
<dbReference type="Pfam" id="PF00149">
    <property type="entry name" value="Metallophos"/>
    <property type="match status" value="1"/>
</dbReference>
<keyword evidence="2" id="KW-0378">Hydrolase</keyword>
<accession>A0A644UG52</accession>
<evidence type="ECO:0000313" key="2">
    <source>
        <dbReference type="EMBL" id="MPL77924.1"/>
    </source>
</evidence>
<feature type="domain" description="Calcineurin-like phosphoesterase" evidence="1">
    <location>
        <begin position="4"/>
        <end position="174"/>
    </location>
</feature>
<dbReference type="InterPro" id="IPR029052">
    <property type="entry name" value="Metallo-depent_PP-like"/>
</dbReference>